<dbReference type="OrthoDB" id="6088520at2"/>
<dbReference type="EMBL" id="JMQN01000015">
    <property type="protein sequence ID" value="KEA64712.1"/>
    <property type="molecule type" value="Genomic_DNA"/>
</dbReference>
<sequence>MIRRLILRLDARGAERPNMTVYAALARALDAELLTQLEEDDSLNELAALPFVTEVCRASARSRPLDQASLHRRTERLMRQLRTELEAIARDTPLNWQLVCTHRSSPRISDPDTALLRAAEPSRSPTAGRVVGKPHIAVIHAGDAASERALEYARAISASEQLPILLLALPDSPWHRAHALPESVSVRTDLADHEPTTLRPMLRAWQVDLLLMPAGILNGAMEEETLARQLSGVALLITP</sequence>
<protein>
    <recommendedName>
        <fullName evidence="3">UspA domain-containing protein</fullName>
    </recommendedName>
</protein>
<name>A0A081G1Q7_9GAMM</name>
<evidence type="ECO:0000313" key="1">
    <source>
        <dbReference type="EMBL" id="KEA64712.1"/>
    </source>
</evidence>
<dbReference type="STRING" id="1232683.ADIMK_1165"/>
<comment type="caution">
    <text evidence="1">The sequence shown here is derived from an EMBL/GenBank/DDBJ whole genome shotgun (WGS) entry which is preliminary data.</text>
</comment>
<evidence type="ECO:0008006" key="3">
    <source>
        <dbReference type="Google" id="ProtNLM"/>
    </source>
</evidence>
<reference evidence="1 2" key="1">
    <citation type="submission" date="2014-04" db="EMBL/GenBank/DDBJ databases">
        <title>Marinobacterium kochiensis sp. nov., isolated from sediment sample collected from Kochi backwaters in Kerala, India.</title>
        <authorList>
            <person name="Singh A."/>
            <person name="Pinnaka A.K."/>
        </authorList>
    </citation>
    <scope>NUCLEOTIDE SEQUENCE [LARGE SCALE GENOMIC DNA]</scope>
    <source>
        <strain evidence="1 2">AK27</strain>
    </source>
</reference>
<evidence type="ECO:0000313" key="2">
    <source>
        <dbReference type="Proteomes" id="UP000028252"/>
    </source>
</evidence>
<keyword evidence="2" id="KW-1185">Reference proteome</keyword>
<gene>
    <name evidence="1" type="ORF">ADIMK_1165</name>
</gene>
<proteinExistence type="predicted"/>
<organism evidence="1 2">
    <name type="scientific">Marinobacterium lacunae</name>
    <dbReference type="NCBI Taxonomy" id="1232683"/>
    <lineage>
        <taxon>Bacteria</taxon>
        <taxon>Pseudomonadati</taxon>
        <taxon>Pseudomonadota</taxon>
        <taxon>Gammaproteobacteria</taxon>
        <taxon>Oceanospirillales</taxon>
        <taxon>Oceanospirillaceae</taxon>
        <taxon>Marinobacterium</taxon>
    </lineage>
</organism>
<dbReference type="AlphaFoldDB" id="A0A081G1Q7"/>
<accession>A0A081G1Q7</accession>
<dbReference type="Proteomes" id="UP000028252">
    <property type="component" value="Unassembled WGS sequence"/>
</dbReference>
<dbReference type="PATRIC" id="fig|1232683.4.peg.1155"/>
<dbReference type="RefSeq" id="WP_036184868.1">
    <property type="nucleotide sequence ID" value="NZ_JMQN01000015.1"/>
</dbReference>